<dbReference type="Proteomes" id="UP000013827">
    <property type="component" value="Unassembled WGS sequence"/>
</dbReference>
<evidence type="ECO:0000256" key="1">
    <source>
        <dbReference type="ARBA" id="ARBA00022617"/>
    </source>
</evidence>
<dbReference type="GeneID" id="17255528"/>
<dbReference type="GO" id="GO:0046872">
    <property type="term" value="F:metal ion binding"/>
    <property type="evidence" value="ECO:0007669"/>
    <property type="project" value="UniProtKB-KW"/>
</dbReference>
<dbReference type="KEGG" id="ehx:EMIHUDRAFT_432922"/>
<dbReference type="SUPFAM" id="SSF55856">
    <property type="entry name" value="Cytochrome b5-like heme/steroid binding domain"/>
    <property type="match status" value="1"/>
</dbReference>
<dbReference type="GO" id="GO:0020037">
    <property type="term" value="F:heme binding"/>
    <property type="evidence" value="ECO:0007669"/>
    <property type="project" value="TreeGrafter"/>
</dbReference>
<dbReference type="PaxDb" id="2903-EOD09617"/>
<dbReference type="PANTHER" id="PTHR46237">
    <property type="entry name" value="CYTOCHROME B5 REDUCTASE 4 FAMILY MEMBER"/>
    <property type="match status" value="1"/>
</dbReference>
<dbReference type="HOGENOM" id="CLU_1291951_0_0_1"/>
<organism evidence="4 5">
    <name type="scientific">Emiliania huxleyi (strain CCMP1516)</name>
    <dbReference type="NCBI Taxonomy" id="280463"/>
    <lineage>
        <taxon>Eukaryota</taxon>
        <taxon>Haptista</taxon>
        <taxon>Haptophyta</taxon>
        <taxon>Prymnesiophyceae</taxon>
        <taxon>Isochrysidales</taxon>
        <taxon>Noelaerhabdaceae</taxon>
        <taxon>Emiliania</taxon>
    </lineage>
</organism>
<evidence type="ECO:0000313" key="5">
    <source>
        <dbReference type="Proteomes" id="UP000013827"/>
    </source>
</evidence>
<keyword evidence="5" id="KW-1185">Reference proteome</keyword>
<evidence type="ECO:0000256" key="3">
    <source>
        <dbReference type="ARBA" id="ARBA00023004"/>
    </source>
</evidence>
<dbReference type="InterPro" id="IPR051872">
    <property type="entry name" value="Cytochrome_b5/Flavoprotein_Rdt"/>
</dbReference>
<dbReference type="RefSeq" id="XP_005762046.1">
    <property type="nucleotide sequence ID" value="XM_005761989.1"/>
</dbReference>
<dbReference type="GO" id="GO:0005737">
    <property type="term" value="C:cytoplasm"/>
    <property type="evidence" value="ECO:0007669"/>
    <property type="project" value="TreeGrafter"/>
</dbReference>
<dbReference type="PANTHER" id="PTHR46237:SF1">
    <property type="entry name" value="CYTOCHROME B5 REDUCTASE 4"/>
    <property type="match status" value="1"/>
</dbReference>
<protein>
    <submittedName>
        <fullName evidence="4">Uncharacterized protein</fullName>
    </submittedName>
</protein>
<name>A0A0D3IED2_EMIH1</name>
<keyword evidence="2" id="KW-0479">Metal-binding</keyword>
<sequence>MARGRVALAPGCSLSAWMRLSKGDLTGGVGRCDEDDEEAWPTWSLADVASHNSPEDSWVAVRGKVACTLHGQPHAHTHTHTHTHARDVLTRFSTQLDATALFQKHHAWVNVEMLFACCVGTLAKPVVTNGQGRRVKWDEQGIQAHDAQRGVMFGTMKIEQLDTPFLYLDEDGGGECVAIHPAYLPSHLPGAKQTEALRPHKMEVDELQHALGLD</sequence>
<dbReference type="eggNOG" id="KOG0536">
    <property type="taxonomic scope" value="Eukaryota"/>
</dbReference>
<dbReference type="Gene3D" id="3.10.120.10">
    <property type="entry name" value="Cytochrome b5-like heme/steroid binding domain"/>
    <property type="match status" value="1"/>
</dbReference>
<proteinExistence type="predicted"/>
<reference evidence="5" key="1">
    <citation type="journal article" date="2013" name="Nature">
        <title>Pan genome of the phytoplankton Emiliania underpins its global distribution.</title>
        <authorList>
            <person name="Read B.A."/>
            <person name="Kegel J."/>
            <person name="Klute M.J."/>
            <person name="Kuo A."/>
            <person name="Lefebvre S.C."/>
            <person name="Maumus F."/>
            <person name="Mayer C."/>
            <person name="Miller J."/>
            <person name="Monier A."/>
            <person name="Salamov A."/>
            <person name="Young J."/>
            <person name="Aguilar M."/>
            <person name="Claverie J.M."/>
            <person name="Frickenhaus S."/>
            <person name="Gonzalez K."/>
            <person name="Herman E.K."/>
            <person name="Lin Y.C."/>
            <person name="Napier J."/>
            <person name="Ogata H."/>
            <person name="Sarno A.F."/>
            <person name="Shmutz J."/>
            <person name="Schroeder D."/>
            <person name="de Vargas C."/>
            <person name="Verret F."/>
            <person name="von Dassow P."/>
            <person name="Valentin K."/>
            <person name="Van de Peer Y."/>
            <person name="Wheeler G."/>
            <person name="Dacks J.B."/>
            <person name="Delwiche C.F."/>
            <person name="Dyhrman S.T."/>
            <person name="Glockner G."/>
            <person name="John U."/>
            <person name="Richards T."/>
            <person name="Worden A.Z."/>
            <person name="Zhang X."/>
            <person name="Grigoriev I.V."/>
            <person name="Allen A.E."/>
            <person name="Bidle K."/>
            <person name="Borodovsky M."/>
            <person name="Bowler C."/>
            <person name="Brownlee C."/>
            <person name="Cock J.M."/>
            <person name="Elias M."/>
            <person name="Gladyshev V.N."/>
            <person name="Groth M."/>
            <person name="Guda C."/>
            <person name="Hadaegh A."/>
            <person name="Iglesias-Rodriguez M.D."/>
            <person name="Jenkins J."/>
            <person name="Jones B.M."/>
            <person name="Lawson T."/>
            <person name="Leese F."/>
            <person name="Lindquist E."/>
            <person name="Lobanov A."/>
            <person name="Lomsadze A."/>
            <person name="Malik S.B."/>
            <person name="Marsh M.E."/>
            <person name="Mackinder L."/>
            <person name="Mock T."/>
            <person name="Mueller-Roeber B."/>
            <person name="Pagarete A."/>
            <person name="Parker M."/>
            <person name="Probert I."/>
            <person name="Quesneville H."/>
            <person name="Raines C."/>
            <person name="Rensing S.A."/>
            <person name="Riano-Pachon D.M."/>
            <person name="Richier S."/>
            <person name="Rokitta S."/>
            <person name="Shiraiwa Y."/>
            <person name="Soanes D.M."/>
            <person name="van der Giezen M."/>
            <person name="Wahlund T.M."/>
            <person name="Williams B."/>
            <person name="Wilson W."/>
            <person name="Wolfe G."/>
            <person name="Wurch L.L."/>
        </authorList>
    </citation>
    <scope>NUCLEOTIDE SEQUENCE</scope>
</reference>
<keyword evidence="1" id="KW-0349">Heme</keyword>
<keyword evidence="3" id="KW-0408">Iron</keyword>
<dbReference type="AlphaFoldDB" id="A0A0D3IED2"/>
<dbReference type="STRING" id="2903.R1BJF3"/>
<evidence type="ECO:0000256" key="2">
    <source>
        <dbReference type="ARBA" id="ARBA00022723"/>
    </source>
</evidence>
<dbReference type="InterPro" id="IPR036400">
    <property type="entry name" value="Cyt_B5-like_heme/steroid_sf"/>
</dbReference>
<accession>A0A0D3IED2</accession>
<dbReference type="EnsemblProtists" id="EOD09617">
    <property type="protein sequence ID" value="EOD09617"/>
    <property type="gene ID" value="EMIHUDRAFT_432922"/>
</dbReference>
<reference evidence="4" key="2">
    <citation type="submission" date="2024-10" db="UniProtKB">
        <authorList>
            <consortium name="EnsemblProtists"/>
        </authorList>
    </citation>
    <scope>IDENTIFICATION</scope>
</reference>
<evidence type="ECO:0000313" key="4">
    <source>
        <dbReference type="EnsemblProtists" id="EOD09617"/>
    </source>
</evidence>
<dbReference type="GO" id="GO:0004128">
    <property type="term" value="F:cytochrome-b5 reductase activity, acting on NAD(P)H"/>
    <property type="evidence" value="ECO:0007669"/>
    <property type="project" value="TreeGrafter"/>
</dbReference>